<dbReference type="SUPFAM" id="SSF75169">
    <property type="entry name" value="DsrEFH-like"/>
    <property type="match status" value="1"/>
</dbReference>
<name>A0A0H2LS72_VARPD</name>
<sequence length="122" mass="12879">MADESRELVVLITHGIDHEMSSVGFTIANGGITNGLKVAVFLTSAGVDLVRKKAADTTHVKPLDPLAQLVRDFVARGGALYACTPCVKARGYEQPDFVEGVTIAGASVIHERLLRGAASLSF</sequence>
<dbReference type="InterPro" id="IPR027396">
    <property type="entry name" value="DsrEFH-like"/>
</dbReference>
<dbReference type="AlphaFoldDB" id="A0A0H2LS72"/>
<accession>A0A0H2LS72</accession>
<keyword evidence="2" id="KW-1185">Reference proteome</keyword>
<proteinExistence type="predicted"/>
<comment type="caution">
    <text evidence="1">The sequence shown here is derived from an EMBL/GenBank/DDBJ whole genome shotgun (WGS) entry which is preliminary data.</text>
</comment>
<dbReference type="Proteomes" id="UP000035170">
    <property type="component" value="Unassembled WGS sequence"/>
</dbReference>
<organism evidence="1 2">
    <name type="scientific">Variovorax paradoxus</name>
    <dbReference type="NCBI Taxonomy" id="34073"/>
    <lineage>
        <taxon>Bacteria</taxon>
        <taxon>Pseudomonadati</taxon>
        <taxon>Pseudomonadota</taxon>
        <taxon>Betaproteobacteria</taxon>
        <taxon>Burkholderiales</taxon>
        <taxon>Comamonadaceae</taxon>
        <taxon>Variovorax</taxon>
    </lineage>
</organism>
<gene>
    <name evidence="1" type="ORF">VPARA_57880</name>
</gene>
<dbReference type="RefSeq" id="WP_021003978.1">
    <property type="nucleotide sequence ID" value="NZ_JZWI01000038.1"/>
</dbReference>
<protein>
    <submittedName>
        <fullName evidence="1">DsrE/DsrF-like family protein</fullName>
    </submittedName>
</protein>
<dbReference type="Gene3D" id="3.40.1260.10">
    <property type="entry name" value="DsrEFH-like"/>
    <property type="match status" value="1"/>
</dbReference>
<reference evidence="1 2" key="1">
    <citation type="submission" date="2015-03" db="EMBL/GenBank/DDBJ databases">
        <title>Genome sequence of Variovorax paradoxus TBEA6.</title>
        <authorList>
            <person name="Poehlein A."/>
            <person name="Schuldes J."/>
            <person name="Wuebbeler J.H."/>
            <person name="Hiessl S."/>
            <person name="Steinbuechel A."/>
            <person name="Daniel R."/>
        </authorList>
    </citation>
    <scope>NUCLEOTIDE SEQUENCE [LARGE SCALE GENOMIC DNA]</scope>
    <source>
        <strain evidence="1 2">TBEA6</strain>
    </source>
</reference>
<dbReference type="InterPro" id="IPR003787">
    <property type="entry name" value="Sulphur_relay_DsrE/F-like"/>
</dbReference>
<dbReference type="EMBL" id="JZWI01000038">
    <property type="protein sequence ID" value="KLN53143.1"/>
    <property type="molecule type" value="Genomic_DNA"/>
</dbReference>
<evidence type="ECO:0000313" key="1">
    <source>
        <dbReference type="EMBL" id="KLN53143.1"/>
    </source>
</evidence>
<dbReference type="Pfam" id="PF02635">
    <property type="entry name" value="DsrE"/>
    <property type="match status" value="1"/>
</dbReference>
<evidence type="ECO:0000313" key="2">
    <source>
        <dbReference type="Proteomes" id="UP000035170"/>
    </source>
</evidence>
<dbReference type="PATRIC" id="fig|34073.19.peg.5942"/>